<gene>
    <name evidence="3" type="ORF">DDJ31_35680</name>
    <name evidence="2" type="ORF">ELQ87_03675</name>
</gene>
<name>A0A3S9Z726_STRGD</name>
<dbReference type="KEGG" id="sgd:ELQ87_03675"/>
<evidence type="ECO:0000313" key="3">
    <source>
        <dbReference type="EMBL" id="QCN89659.1"/>
    </source>
</evidence>
<dbReference type="Proteomes" id="UP000501753">
    <property type="component" value="Chromosome"/>
</dbReference>
<protein>
    <submittedName>
        <fullName evidence="2">Uncharacterized protein</fullName>
    </submittedName>
</protein>
<dbReference type="AlphaFoldDB" id="A0A3S9Z726"/>
<evidence type="ECO:0000313" key="4">
    <source>
        <dbReference type="Proteomes" id="UP000271291"/>
    </source>
</evidence>
<feature type="region of interest" description="Disordered" evidence="1">
    <location>
        <begin position="1"/>
        <end position="98"/>
    </location>
</feature>
<sequence>MPPGCRGRGPARRDLPAPLRGAAAGARRRPAARPGRLAGARGASGPPGRADVPSVPSTHPLSPQHTLCPLKTQRASRPAWWRRSDRRIRPLGSGRERV</sequence>
<evidence type="ECO:0000313" key="2">
    <source>
        <dbReference type="EMBL" id="AZS83487.1"/>
    </source>
</evidence>
<feature type="compositionally biased region" description="Polar residues" evidence="1">
    <location>
        <begin position="55"/>
        <end position="65"/>
    </location>
</feature>
<organism evidence="2 4">
    <name type="scientific">Streptomyces griseoviridis</name>
    <dbReference type="NCBI Taxonomy" id="45398"/>
    <lineage>
        <taxon>Bacteria</taxon>
        <taxon>Bacillati</taxon>
        <taxon>Actinomycetota</taxon>
        <taxon>Actinomycetes</taxon>
        <taxon>Kitasatosporales</taxon>
        <taxon>Streptomycetaceae</taxon>
        <taxon>Streptomyces</taxon>
    </lineage>
</organism>
<dbReference type="Proteomes" id="UP000271291">
    <property type="component" value="Chromosome"/>
</dbReference>
<dbReference type="EMBL" id="CP029078">
    <property type="protein sequence ID" value="QCN89659.1"/>
    <property type="molecule type" value="Genomic_DNA"/>
</dbReference>
<dbReference type="EMBL" id="CP034687">
    <property type="protein sequence ID" value="AZS83487.1"/>
    <property type="molecule type" value="Genomic_DNA"/>
</dbReference>
<feature type="compositionally biased region" description="Low complexity" evidence="1">
    <location>
        <begin position="32"/>
        <end position="50"/>
    </location>
</feature>
<evidence type="ECO:0000256" key="1">
    <source>
        <dbReference type="SAM" id="MobiDB-lite"/>
    </source>
</evidence>
<keyword evidence="5" id="KW-1185">Reference proteome</keyword>
<proteinExistence type="predicted"/>
<accession>A0A3S9Z726</accession>
<reference evidence="2 4" key="2">
    <citation type="submission" date="2018-12" db="EMBL/GenBank/DDBJ databases">
        <title>Streptomyces griseoviridis F1-27 complete genome.</title>
        <authorList>
            <person name="Mariita R.M."/>
            <person name="Sello J.K."/>
        </authorList>
    </citation>
    <scope>NUCLEOTIDE SEQUENCE [LARGE SCALE GENOMIC DNA]</scope>
    <source>
        <strain evidence="2 4">F1-27</strain>
    </source>
</reference>
<feature type="compositionally biased region" description="Low complexity" evidence="1">
    <location>
        <begin position="16"/>
        <end position="25"/>
    </location>
</feature>
<reference evidence="3 5" key="1">
    <citation type="submission" date="2018-04" db="EMBL/GenBank/DDBJ databases">
        <title>Complete genome sequences of Streptomyces griseoviridis K61 and characterization of antagonistic properties of biological control agents.</title>
        <authorList>
            <person name="Mariita R.M."/>
            <person name="Sello J.K."/>
        </authorList>
    </citation>
    <scope>NUCLEOTIDE SEQUENCE [LARGE SCALE GENOMIC DNA]</scope>
    <source>
        <strain evidence="3 5">K61</strain>
    </source>
</reference>
<evidence type="ECO:0000313" key="5">
    <source>
        <dbReference type="Proteomes" id="UP000501753"/>
    </source>
</evidence>